<evidence type="ECO:0000256" key="1">
    <source>
        <dbReference type="ARBA" id="ARBA00022679"/>
    </source>
</evidence>
<dbReference type="InterPro" id="IPR016181">
    <property type="entry name" value="Acyl_CoA_acyltransferase"/>
</dbReference>
<dbReference type="Pfam" id="PF00583">
    <property type="entry name" value="Acetyltransf_1"/>
    <property type="match status" value="1"/>
</dbReference>
<dbReference type="PANTHER" id="PTHR13947">
    <property type="entry name" value="GNAT FAMILY N-ACETYLTRANSFERASE"/>
    <property type="match status" value="1"/>
</dbReference>
<dbReference type="GO" id="GO:0008080">
    <property type="term" value="F:N-acetyltransferase activity"/>
    <property type="evidence" value="ECO:0007669"/>
    <property type="project" value="InterPro"/>
</dbReference>
<evidence type="ECO:0000313" key="4">
    <source>
        <dbReference type="Proteomes" id="UP000230882"/>
    </source>
</evidence>
<dbReference type="InterPro" id="IPR000182">
    <property type="entry name" value="GNAT_dom"/>
</dbReference>
<comment type="caution">
    <text evidence="3">The sequence shown here is derived from an EMBL/GenBank/DDBJ whole genome shotgun (WGS) entry which is preliminary data.</text>
</comment>
<accession>A0A2H0UX43</accession>
<keyword evidence="1" id="KW-0808">Transferase</keyword>
<gene>
    <name evidence="3" type="ORF">COU02_00280</name>
</gene>
<dbReference type="Gene3D" id="3.40.630.30">
    <property type="match status" value="1"/>
</dbReference>
<name>A0A2H0UX43_9BACT</name>
<sequence length="332" mass="37706">MEREIRPYQSEDYDKLKSWLSELGRFYDGHEAGRFIDQLVNKEQEDEFGYFTTAKEVYVVSEGGQELESIVLNYKRGGSVKVGPFVVDPDARGKGLGTYLLQFAEERAREKGRRKIYATTSHLNEPVNKVFTKCGFKVEAQFPDQYKKGSVELIWGKVLLQPEAAAEFTEITTTIESNAAEFKVQPYSPAFYTGFRELILNKLPMWHDEINDEFVLRTIIGHLQGVDFEKKGKVILVANSGNEVLGCSIVVPKRGGPAKLYPVLGTESAQAELIQQSNKLARHIGSHKVYTFAPIEDRKQQQVLESMGFTQRGVIAEPYKPRRDLTCYDKFL</sequence>
<proteinExistence type="predicted"/>
<organism evidence="3 4">
    <name type="scientific">bacterium (Candidatus Gribaldobacteria) CG10_big_fil_rev_8_21_14_0_10_37_46</name>
    <dbReference type="NCBI Taxonomy" id="2014276"/>
    <lineage>
        <taxon>Bacteria</taxon>
        <taxon>Candidatus Gribaldobacteria</taxon>
    </lineage>
</organism>
<dbReference type="InterPro" id="IPR050769">
    <property type="entry name" value="NAT_camello-type"/>
</dbReference>
<evidence type="ECO:0000259" key="2">
    <source>
        <dbReference type="PROSITE" id="PS51186"/>
    </source>
</evidence>
<dbReference type="PROSITE" id="PS51186">
    <property type="entry name" value="GNAT"/>
    <property type="match status" value="1"/>
</dbReference>
<dbReference type="PANTHER" id="PTHR13947:SF37">
    <property type="entry name" value="LD18367P"/>
    <property type="match status" value="1"/>
</dbReference>
<dbReference type="SUPFAM" id="SSF55729">
    <property type="entry name" value="Acyl-CoA N-acyltransferases (Nat)"/>
    <property type="match status" value="2"/>
</dbReference>
<protein>
    <recommendedName>
        <fullName evidence="2">N-acetyltransferase domain-containing protein</fullName>
    </recommendedName>
</protein>
<dbReference type="AlphaFoldDB" id="A0A2H0UX43"/>
<dbReference type="Proteomes" id="UP000230882">
    <property type="component" value="Unassembled WGS sequence"/>
</dbReference>
<dbReference type="CDD" id="cd04301">
    <property type="entry name" value="NAT_SF"/>
    <property type="match status" value="1"/>
</dbReference>
<evidence type="ECO:0000313" key="3">
    <source>
        <dbReference type="EMBL" id="PIR91434.1"/>
    </source>
</evidence>
<dbReference type="EMBL" id="PFAU01000008">
    <property type="protein sequence ID" value="PIR91434.1"/>
    <property type="molecule type" value="Genomic_DNA"/>
</dbReference>
<reference evidence="4" key="1">
    <citation type="submission" date="2017-09" db="EMBL/GenBank/DDBJ databases">
        <title>Depth-based differentiation of microbial function through sediment-hosted aquifers and enrichment of novel symbionts in the deep terrestrial subsurface.</title>
        <authorList>
            <person name="Probst A.J."/>
            <person name="Ladd B."/>
            <person name="Jarett J.K."/>
            <person name="Geller-Mcgrath D.E."/>
            <person name="Sieber C.M.K."/>
            <person name="Emerson J.B."/>
            <person name="Anantharaman K."/>
            <person name="Thomas B.C."/>
            <person name="Malmstrom R."/>
            <person name="Stieglmeier M."/>
            <person name="Klingl A."/>
            <person name="Woyke T."/>
            <person name="Ryan C.M."/>
            <person name="Banfield J.F."/>
        </authorList>
    </citation>
    <scope>NUCLEOTIDE SEQUENCE [LARGE SCALE GENOMIC DNA]</scope>
</reference>
<feature type="domain" description="N-acetyltransferase" evidence="2">
    <location>
        <begin position="3"/>
        <end position="160"/>
    </location>
</feature>